<reference evidence="3" key="1">
    <citation type="journal article" date="2014" name="Proc. Natl. Acad. Sci. U.S.A.">
        <title>Extensive sampling of basidiomycete genomes demonstrates inadequacy of the white-rot/brown-rot paradigm for wood decay fungi.</title>
        <authorList>
            <person name="Riley R."/>
            <person name="Salamov A.A."/>
            <person name="Brown D.W."/>
            <person name="Nagy L.G."/>
            <person name="Floudas D."/>
            <person name="Held B.W."/>
            <person name="Levasseur A."/>
            <person name="Lombard V."/>
            <person name="Morin E."/>
            <person name="Otillar R."/>
            <person name="Lindquist E.A."/>
            <person name="Sun H."/>
            <person name="LaButti K.M."/>
            <person name="Schmutz J."/>
            <person name="Jabbour D."/>
            <person name="Luo H."/>
            <person name="Baker S.E."/>
            <person name="Pisabarro A.G."/>
            <person name="Walton J.D."/>
            <person name="Blanchette R.A."/>
            <person name="Henrissat B."/>
            <person name="Martin F."/>
            <person name="Cullen D."/>
            <person name="Hibbett D.S."/>
            <person name="Grigoriev I.V."/>
        </authorList>
    </citation>
    <scope>NUCLEOTIDE SEQUENCE [LARGE SCALE GENOMIC DNA]</scope>
    <source>
        <strain evidence="3">CBS 339.88</strain>
    </source>
</reference>
<feature type="compositionally biased region" description="Basic and acidic residues" evidence="1">
    <location>
        <begin position="206"/>
        <end position="218"/>
    </location>
</feature>
<name>A0A067SK35_GALM3</name>
<protein>
    <submittedName>
        <fullName evidence="2">Uncharacterized protein</fullName>
    </submittedName>
</protein>
<evidence type="ECO:0000313" key="2">
    <source>
        <dbReference type="EMBL" id="KDR70367.1"/>
    </source>
</evidence>
<evidence type="ECO:0000256" key="1">
    <source>
        <dbReference type="SAM" id="MobiDB-lite"/>
    </source>
</evidence>
<accession>A0A067SK35</accession>
<keyword evidence="3" id="KW-1185">Reference proteome</keyword>
<evidence type="ECO:0000313" key="3">
    <source>
        <dbReference type="Proteomes" id="UP000027222"/>
    </source>
</evidence>
<dbReference type="HOGENOM" id="CLU_1266963_0_0_1"/>
<organism evidence="2 3">
    <name type="scientific">Galerina marginata (strain CBS 339.88)</name>
    <dbReference type="NCBI Taxonomy" id="685588"/>
    <lineage>
        <taxon>Eukaryota</taxon>
        <taxon>Fungi</taxon>
        <taxon>Dikarya</taxon>
        <taxon>Basidiomycota</taxon>
        <taxon>Agaricomycotina</taxon>
        <taxon>Agaricomycetes</taxon>
        <taxon>Agaricomycetidae</taxon>
        <taxon>Agaricales</taxon>
        <taxon>Agaricineae</taxon>
        <taxon>Strophariaceae</taxon>
        <taxon>Galerina</taxon>
    </lineage>
</organism>
<dbReference type="Proteomes" id="UP000027222">
    <property type="component" value="Unassembled WGS sequence"/>
</dbReference>
<sequence>MRTVKTTTGMTLGVGRTVRCSKGGVMSAAKLLLTALNVPPHGDNLPACLAPSVVLLILLAVRMHRAPHPAPSWDGQLTNNRFFLVLHRPLVRFIFLPIPVVCISYKRHTVNLQGKINFQRNGPSTPGRMTDLNSRMRCSCGYYSPLFVEAAVHLPDVLRAEHPPWCKVRYIAFERLVLRVWCGRLGSHGSRSHEGGTDVNPLEGCSRSHEASARRSNA</sequence>
<gene>
    <name evidence="2" type="ORF">GALMADRAFT_883723</name>
</gene>
<feature type="region of interest" description="Disordered" evidence="1">
    <location>
        <begin position="188"/>
        <end position="218"/>
    </location>
</feature>
<dbReference type="EMBL" id="KL142397">
    <property type="protein sequence ID" value="KDR70367.1"/>
    <property type="molecule type" value="Genomic_DNA"/>
</dbReference>
<dbReference type="AlphaFoldDB" id="A0A067SK35"/>
<proteinExistence type="predicted"/>
<dbReference type="STRING" id="685588.A0A067SK35"/>